<feature type="compositionally biased region" description="Gly residues" evidence="1">
    <location>
        <begin position="344"/>
        <end position="354"/>
    </location>
</feature>
<evidence type="ECO:0000313" key="2">
    <source>
        <dbReference type="EMBL" id="KAK5080201.1"/>
    </source>
</evidence>
<feature type="region of interest" description="Disordered" evidence="1">
    <location>
        <begin position="328"/>
        <end position="374"/>
    </location>
</feature>
<dbReference type="Proteomes" id="UP001345013">
    <property type="component" value="Unassembled WGS sequence"/>
</dbReference>
<evidence type="ECO:0000256" key="1">
    <source>
        <dbReference type="SAM" id="MobiDB-lite"/>
    </source>
</evidence>
<name>A0ABR0K056_9EURO</name>
<organism evidence="2 3">
    <name type="scientific">Lithohypha guttulata</name>
    <dbReference type="NCBI Taxonomy" id="1690604"/>
    <lineage>
        <taxon>Eukaryota</taxon>
        <taxon>Fungi</taxon>
        <taxon>Dikarya</taxon>
        <taxon>Ascomycota</taxon>
        <taxon>Pezizomycotina</taxon>
        <taxon>Eurotiomycetes</taxon>
        <taxon>Chaetothyriomycetidae</taxon>
        <taxon>Chaetothyriales</taxon>
        <taxon>Trichomeriaceae</taxon>
        <taxon>Lithohypha</taxon>
    </lineage>
</organism>
<dbReference type="EMBL" id="JAVRRG010000154">
    <property type="protein sequence ID" value="KAK5080201.1"/>
    <property type="molecule type" value="Genomic_DNA"/>
</dbReference>
<proteinExistence type="predicted"/>
<evidence type="ECO:0000313" key="3">
    <source>
        <dbReference type="Proteomes" id="UP001345013"/>
    </source>
</evidence>
<accession>A0ABR0K056</accession>
<protein>
    <submittedName>
        <fullName evidence="2">Uncharacterized protein</fullName>
    </submittedName>
</protein>
<reference evidence="2 3" key="1">
    <citation type="submission" date="2023-08" db="EMBL/GenBank/DDBJ databases">
        <title>Black Yeasts Isolated from many extreme environments.</title>
        <authorList>
            <person name="Coleine C."/>
            <person name="Stajich J.E."/>
            <person name="Selbmann L."/>
        </authorList>
    </citation>
    <scope>NUCLEOTIDE SEQUENCE [LARGE SCALE GENOMIC DNA]</scope>
    <source>
        <strain evidence="2 3">CCFEE 5885</strain>
    </source>
</reference>
<sequence length="374" mass="43710">MANINPQEDSPFIQILPYDVRHRIYELIAREEDHRANVSMAPPKKRGRRAMRLQKLFPKLVGNFQGTLNTCQLLQQEVEEYLSQCSHILFYGHHSAGIRDMPEVFGKENCLLIRRFELRMEFRMKTAHQYEWPGFLQLFLTYLPNLEWFKLYSEWYPKQGPYPQNESGDPADTLSRFDQERRAKLRFLSWLIHYSPNLDLLIRPAKTGPTWAAADYKWSHYLIAEKYDKDKRRVFDTTLIRRLQWHQYAELDEEKYFIKPGPGALKDSITTSEVNHGDSEHFKQLDERGYRPRDLFNEKGWIENGPVQVDKLIMKGFRMKVYAAEREARAQRQAQPARARGNRGRGGFRGGFRGGRGRGRGRGGGPANQGAGTE</sequence>
<gene>
    <name evidence="2" type="ORF">LTR24_008610</name>
</gene>
<feature type="compositionally biased region" description="Gly residues" evidence="1">
    <location>
        <begin position="362"/>
        <end position="374"/>
    </location>
</feature>
<comment type="caution">
    <text evidence="2">The sequence shown here is derived from an EMBL/GenBank/DDBJ whole genome shotgun (WGS) entry which is preliminary data.</text>
</comment>
<keyword evidence="3" id="KW-1185">Reference proteome</keyword>